<organism evidence="5 6">
    <name type="scientific">Longibaculum muris</name>
    <dbReference type="NCBI Taxonomy" id="1796628"/>
    <lineage>
        <taxon>Bacteria</taxon>
        <taxon>Bacillati</taxon>
        <taxon>Bacillota</taxon>
        <taxon>Erysipelotrichia</taxon>
        <taxon>Erysipelotrichales</taxon>
        <taxon>Coprobacillaceae</taxon>
        <taxon>Longibaculum</taxon>
    </lineage>
</organism>
<keyword evidence="5" id="KW-0449">Lipoprotein</keyword>
<dbReference type="PROSITE" id="PS00211">
    <property type="entry name" value="ABC_TRANSPORTER_1"/>
    <property type="match status" value="1"/>
</dbReference>
<keyword evidence="3" id="KW-0472">Membrane</keyword>
<evidence type="ECO:0000256" key="1">
    <source>
        <dbReference type="ARBA" id="ARBA00022741"/>
    </source>
</evidence>
<dbReference type="SUPFAM" id="SSF52540">
    <property type="entry name" value="P-loop containing nucleoside triphosphate hydrolases"/>
    <property type="match status" value="1"/>
</dbReference>
<dbReference type="GO" id="GO:0005886">
    <property type="term" value="C:plasma membrane"/>
    <property type="evidence" value="ECO:0007669"/>
    <property type="project" value="TreeGrafter"/>
</dbReference>
<keyword evidence="6" id="KW-1185">Reference proteome</keyword>
<dbReference type="InterPro" id="IPR017871">
    <property type="entry name" value="ABC_transporter-like_CS"/>
</dbReference>
<dbReference type="PANTHER" id="PTHR24220">
    <property type="entry name" value="IMPORT ATP-BINDING PROTEIN"/>
    <property type="match status" value="1"/>
</dbReference>
<dbReference type="PANTHER" id="PTHR24220:SF86">
    <property type="entry name" value="ABC TRANSPORTER ABCH.1"/>
    <property type="match status" value="1"/>
</dbReference>
<feature type="transmembrane region" description="Helical" evidence="3">
    <location>
        <begin position="256"/>
        <end position="276"/>
    </location>
</feature>
<keyword evidence="3" id="KW-1133">Transmembrane helix</keyword>
<dbReference type="InterPro" id="IPR027417">
    <property type="entry name" value="P-loop_NTPase"/>
</dbReference>
<proteinExistence type="predicted"/>
<dbReference type="PROSITE" id="PS50893">
    <property type="entry name" value="ABC_TRANSPORTER_2"/>
    <property type="match status" value="1"/>
</dbReference>
<feature type="transmembrane region" description="Helical" evidence="3">
    <location>
        <begin position="479"/>
        <end position="497"/>
    </location>
</feature>
<sequence>MLEIKNISLSFDKELIKNGQLYIYDNQITVLSGPSGSGKSSLLYDIAFLSHQSQMNYIFDGKDVQTLSKDEIRDIQRNKIAFVFQNIPLFNSMTLMENIRFYASLTQETFSEEKARQYLTDLELFLDDHTDIEHLSGGERQRLAIICALMKDTPYIFMDEPTAYLDEDNREEFIKILDLLKNRYHKTILIASHDSLLFEACDNLYEVKDKQIQCIKSSDLVNAHPSLQHKDKYVFKGLPYFYKCEFRKNQWKHKTFQLFLTFILFISTFCGMYLQYYQKQLDKNVEEYRSSQLVIRMDKKISGPVLREMEGLPNIKAVKRITPLISDNQYLICPYLENDFFTRGIKQSLKNENHAGVYINYETYRDTKDKAIDVIVEGKNITLQPDYQLDKAFADYKLKSNLARVIYLPYEDYLKLYNYKDNSPIQSSYALISLDDANDYLETLEVLIDKYEDISLENQIEITTLLNIKNTTEQFTNSIMIFICAIVVLSIILLKIIDYYHLRFSQVLLEVNGISNKDMRKQYIIKELSQYGIPIIIAYIALLISYGILKMLNIQMMMYLFMVLISCAFVIFILSIIIYMIMNKFLSTTKILKML</sequence>
<evidence type="ECO:0000313" key="5">
    <source>
        <dbReference type="EMBL" id="TCV91752.1"/>
    </source>
</evidence>
<evidence type="ECO:0000256" key="2">
    <source>
        <dbReference type="ARBA" id="ARBA00022840"/>
    </source>
</evidence>
<dbReference type="SMART" id="SM00382">
    <property type="entry name" value="AAA"/>
    <property type="match status" value="1"/>
</dbReference>
<name>A0A4R3YI90_9FIRM</name>
<dbReference type="InterPro" id="IPR003439">
    <property type="entry name" value="ABC_transporter-like_ATP-bd"/>
</dbReference>
<dbReference type="GeneID" id="98916600"/>
<dbReference type="GO" id="GO:0022857">
    <property type="term" value="F:transmembrane transporter activity"/>
    <property type="evidence" value="ECO:0007669"/>
    <property type="project" value="TreeGrafter"/>
</dbReference>
<feature type="transmembrane region" description="Helical" evidence="3">
    <location>
        <begin position="560"/>
        <end position="582"/>
    </location>
</feature>
<dbReference type="Proteomes" id="UP000295515">
    <property type="component" value="Unassembled WGS sequence"/>
</dbReference>
<feature type="domain" description="ABC transporter" evidence="4">
    <location>
        <begin position="2"/>
        <end position="234"/>
    </location>
</feature>
<evidence type="ECO:0000259" key="4">
    <source>
        <dbReference type="PROSITE" id="PS50893"/>
    </source>
</evidence>
<dbReference type="GO" id="GO:0005524">
    <property type="term" value="F:ATP binding"/>
    <property type="evidence" value="ECO:0007669"/>
    <property type="project" value="UniProtKB-KW"/>
</dbReference>
<keyword evidence="3" id="KW-0812">Transmembrane</keyword>
<dbReference type="Pfam" id="PF00005">
    <property type="entry name" value="ABC_tran"/>
    <property type="match status" value="1"/>
</dbReference>
<dbReference type="AlphaFoldDB" id="A0A4R3YI90"/>
<keyword evidence="2" id="KW-0067">ATP-binding</keyword>
<dbReference type="GO" id="GO:0016887">
    <property type="term" value="F:ATP hydrolysis activity"/>
    <property type="evidence" value="ECO:0007669"/>
    <property type="project" value="InterPro"/>
</dbReference>
<reference evidence="5 6" key="1">
    <citation type="submission" date="2019-03" db="EMBL/GenBank/DDBJ databases">
        <title>Genomic Encyclopedia of Type Strains, Phase IV (KMG-IV): sequencing the most valuable type-strain genomes for metagenomic binning, comparative biology and taxonomic classification.</title>
        <authorList>
            <person name="Goeker M."/>
        </authorList>
    </citation>
    <scope>NUCLEOTIDE SEQUENCE [LARGE SCALE GENOMIC DNA]</scope>
    <source>
        <strain evidence="5 6">DSM 29487</strain>
    </source>
</reference>
<protein>
    <submittedName>
        <fullName evidence="5">ABC-type lipoprotein export system ATPase subunit</fullName>
    </submittedName>
</protein>
<feature type="transmembrane region" description="Helical" evidence="3">
    <location>
        <begin position="528"/>
        <end position="548"/>
    </location>
</feature>
<dbReference type="InterPro" id="IPR015854">
    <property type="entry name" value="ABC_transpr_LolD-like"/>
</dbReference>
<accession>A0A4R3YI90</accession>
<dbReference type="InterPro" id="IPR003593">
    <property type="entry name" value="AAA+_ATPase"/>
</dbReference>
<evidence type="ECO:0000256" key="3">
    <source>
        <dbReference type="SAM" id="Phobius"/>
    </source>
</evidence>
<keyword evidence="1" id="KW-0547">Nucleotide-binding</keyword>
<gene>
    <name evidence="5" type="ORF">EDD60_12919</name>
</gene>
<comment type="caution">
    <text evidence="5">The sequence shown here is derived from an EMBL/GenBank/DDBJ whole genome shotgun (WGS) entry which is preliminary data.</text>
</comment>
<dbReference type="EMBL" id="SMCQ01000029">
    <property type="protein sequence ID" value="TCV91752.1"/>
    <property type="molecule type" value="Genomic_DNA"/>
</dbReference>
<dbReference type="Gene3D" id="3.40.50.300">
    <property type="entry name" value="P-loop containing nucleotide triphosphate hydrolases"/>
    <property type="match status" value="1"/>
</dbReference>
<dbReference type="RefSeq" id="WP_066448813.1">
    <property type="nucleotide sequence ID" value="NZ_JANKBF010000024.1"/>
</dbReference>
<evidence type="ECO:0000313" key="6">
    <source>
        <dbReference type="Proteomes" id="UP000295515"/>
    </source>
</evidence>